<dbReference type="InterPro" id="IPR011577">
    <property type="entry name" value="Cyt_b561_bac/Ni-Hgenase"/>
</dbReference>
<evidence type="ECO:0000256" key="7">
    <source>
        <dbReference type="ARBA" id="ARBA00022723"/>
    </source>
</evidence>
<comment type="similarity">
    <text evidence="12">Belongs to the cytochrome b561 family.</text>
</comment>
<accession>A0A4Q7LBT9</accession>
<keyword evidence="16" id="KW-1185">Reference proteome</keyword>
<keyword evidence="6 13" id="KW-0812">Transmembrane</keyword>
<keyword evidence="11 13" id="KW-0472">Membrane</keyword>
<dbReference type="Gene3D" id="1.20.950.20">
    <property type="entry name" value="Transmembrane di-heme cytochromes, Chain C"/>
    <property type="match status" value="1"/>
</dbReference>
<comment type="cofactor">
    <cofactor evidence="1">
        <name>heme b</name>
        <dbReference type="ChEBI" id="CHEBI:60344"/>
    </cofactor>
</comment>
<organism evidence="15 16">
    <name type="scientific">Sphaerotilus mobilis</name>
    <dbReference type="NCBI Taxonomy" id="47994"/>
    <lineage>
        <taxon>Bacteria</taxon>
        <taxon>Pseudomonadati</taxon>
        <taxon>Pseudomonadota</taxon>
        <taxon>Betaproteobacteria</taxon>
        <taxon>Burkholderiales</taxon>
        <taxon>Sphaerotilaceae</taxon>
        <taxon>Sphaerotilus</taxon>
    </lineage>
</organism>
<protein>
    <submittedName>
        <fullName evidence="15">Cytochrome b561</fullName>
    </submittedName>
</protein>
<dbReference type="AlphaFoldDB" id="A0A4Q7LBT9"/>
<dbReference type="InterPro" id="IPR016174">
    <property type="entry name" value="Di-haem_cyt_TM"/>
</dbReference>
<dbReference type="GO" id="GO:0046872">
    <property type="term" value="F:metal ion binding"/>
    <property type="evidence" value="ECO:0007669"/>
    <property type="project" value="UniProtKB-KW"/>
</dbReference>
<dbReference type="GO" id="GO:0009055">
    <property type="term" value="F:electron transfer activity"/>
    <property type="evidence" value="ECO:0007669"/>
    <property type="project" value="InterPro"/>
</dbReference>
<feature type="transmembrane region" description="Helical" evidence="13">
    <location>
        <begin position="59"/>
        <end position="77"/>
    </location>
</feature>
<dbReference type="Pfam" id="PF01292">
    <property type="entry name" value="Ni_hydr_CYTB"/>
    <property type="match status" value="1"/>
</dbReference>
<dbReference type="Proteomes" id="UP000293433">
    <property type="component" value="Unassembled WGS sequence"/>
</dbReference>
<evidence type="ECO:0000256" key="13">
    <source>
        <dbReference type="SAM" id="Phobius"/>
    </source>
</evidence>
<dbReference type="PANTHER" id="PTHR30529:SF1">
    <property type="entry name" value="CYTOCHROME B561 HOMOLOG 2"/>
    <property type="match status" value="1"/>
</dbReference>
<evidence type="ECO:0000313" key="15">
    <source>
        <dbReference type="EMBL" id="RZS46891.1"/>
    </source>
</evidence>
<dbReference type="PANTHER" id="PTHR30529">
    <property type="entry name" value="CYTOCHROME B561"/>
    <property type="match status" value="1"/>
</dbReference>
<evidence type="ECO:0000313" key="16">
    <source>
        <dbReference type="Proteomes" id="UP000293433"/>
    </source>
</evidence>
<proteinExistence type="inferred from homology"/>
<evidence type="ECO:0000256" key="1">
    <source>
        <dbReference type="ARBA" id="ARBA00001970"/>
    </source>
</evidence>
<evidence type="ECO:0000256" key="5">
    <source>
        <dbReference type="ARBA" id="ARBA00022617"/>
    </source>
</evidence>
<feature type="transmembrane region" description="Helical" evidence="13">
    <location>
        <begin position="156"/>
        <end position="176"/>
    </location>
</feature>
<evidence type="ECO:0000256" key="8">
    <source>
        <dbReference type="ARBA" id="ARBA00022982"/>
    </source>
</evidence>
<dbReference type="RefSeq" id="WP_130483735.1">
    <property type="nucleotide sequence ID" value="NZ_SGWV01000013.1"/>
</dbReference>
<evidence type="ECO:0000256" key="10">
    <source>
        <dbReference type="ARBA" id="ARBA00023004"/>
    </source>
</evidence>
<dbReference type="GO" id="GO:0020037">
    <property type="term" value="F:heme binding"/>
    <property type="evidence" value="ECO:0007669"/>
    <property type="project" value="TreeGrafter"/>
</dbReference>
<keyword evidence="3" id="KW-0813">Transport</keyword>
<keyword evidence="7" id="KW-0479">Metal-binding</keyword>
<evidence type="ECO:0000256" key="3">
    <source>
        <dbReference type="ARBA" id="ARBA00022448"/>
    </source>
</evidence>
<comment type="subcellular location">
    <subcellularLocation>
        <location evidence="2">Cell membrane</location>
        <topology evidence="2">Multi-pass membrane protein</topology>
    </subcellularLocation>
</comment>
<dbReference type="GO" id="GO:0022904">
    <property type="term" value="P:respiratory electron transport chain"/>
    <property type="evidence" value="ECO:0007669"/>
    <property type="project" value="InterPro"/>
</dbReference>
<dbReference type="SUPFAM" id="SSF81342">
    <property type="entry name" value="Transmembrane di-heme cytochromes"/>
    <property type="match status" value="1"/>
</dbReference>
<name>A0A4Q7LBT9_9BURK</name>
<feature type="domain" description="Cytochrome b561 bacterial/Ni-hydrogenase" evidence="14">
    <location>
        <begin position="18"/>
        <end position="190"/>
    </location>
</feature>
<sequence length="195" mass="21180">MSVATATSAPPTAGRTGRYGLVAIALHWLLALAIVGAFSVGVYMTDLPFSPARLKLYNWHKWAGVTILALSALRLLWRLMNRPPELPASVTAAMPAWQQKAHHGTHHLMYLLFFAVPLTGWAYSSAAGFPIVWFGVLPLPDFVPVSKELAELIKPLHKLAAVSLAALVVLHVAAAMKHQIIDRDRLLGRMGIGPV</sequence>
<dbReference type="GO" id="GO:0005886">
    <property type="term" value="C:plasma membrane"/>
    <property type="evidence" value="ECO:0007669"/>
    <property type="project" value="UniProtKB-SubCell"/>
</dbReference>
<feature type="transmembrane region" description="Helical" evidence="13">
    <location>
        <begin position="21"/>
        <end position="44"/>
    </location>
</feature>
<feature type="transmembrane region" description="Helical" evidence="13">
    <location>
        <begin position="108"/>
        <end position="136"/>
    </location>
</feature>
<evidence type="ECO:0000256" key="4">
    <source>
        <dbReference type="ARBA" id="ARBA00022475"/>
    </source>
</evidence>
<keyword evidence="5" id="KW-0349">Heme</keyword>
<evidence type="ECO:0000259" key="14">
    <source>
        <dbReference type="Pfam" id="PF01292"/>
    </source>
</evidence>
<dbReference type="InterPro" id="IPR052168">
    <property type="entry name" value="Cytochrome_b561_oxidase"/>
</dbReference>
<evidence type="ECO:0000256" key="2">
    <source>
        <dbReference type="ARBA" id="ARBA00004651"/>
    </source>
</evidence>
<evidence type="ECO:0000256" key="9">
    <source>
        <dbReference type="ARBA" id="ARBA00022989"/>
    </source>
</evidence>
<dbReference type="EMBL" id="SGWV01000013">
    <property type="protein sequence ID" value="RZS46891.1"/>
    <property type="molecule type" value="Genomic_DNA"/>
</dbReference>
<gene>
    <name evidence="15" type="ORF">EV685_3923</name>
</gene>
<keyword evidence="4" id="KW-1003">Cell membrane</keyword>
<keyword evidence="9 13" id="KW-1133">Transmembrane helix</keyword>
<evidence type="ECO:0000256" key="6">
    <source>
        <dbReference type="ARBA" id="ARBA00022692"/>
    </source>
</evidence>
<reference evidence="15 16" key="1">
    <citation type="submission" date="2019-02" db="EMBL/GenBank/DDBJ databases">
        <title>Genomic Encyclopedia of Type Strains, Phase IV (KMG-IV): sequencing the most valuable type-strain genomes for metagenomic binning, comparative biology and taxonomic classification.</title>
        <authorList>
            <person name="Goeker M."/>
        </authorList>
    </citation>
    <scope>NUCLEOTIDE SEQUENCE [LARGE SCALE GENOMIC DNA]</scope>
    <source>
        <strain evidence="15 16">DSM 10617</strain>
    </source>
</reference>
<evidence type="ECO:0000256" key="12">
    <source>
        <dbReference type="ARBA" id="ARBA00037975"/>
    </source>
</evidence>
<keyword evidence="10" id="KW-0408">Iron</keyword>
<keyword evidence="8" id="KW-0249">Electron transport</keyword>
<evidence type="ECO:0000256" key="11">
    <source>
        <dbReference type="ARBA" id="ARBA00023136"/>
    </source>
</evidence>
<comment type="caution">
    <text evidence="15">The sequence shown here is derived from an EMBL/GenBank/DDBJ whole genome shotgun (WGS) entry which is preliminary data.</text>
</comment>
<dbReference type="OrthoDB" id="8536275at2"/>